<dbReference type="EMBL" id="CM044702">
    <property type="protein sequence ID" value="KAI5679021.1"/>
    <property type="molecule type" value="Genomic_DNA"/>
</dbReference>
<proteinExistence type="predicted"/>
<accession>A0ACC0C249</accession>
<dbReference type="Proteomes" id="UP001060085">
    <property type="component" value="Linkage Group LG02"/>
</dbReference>
<gene>
    <name evidence="1" type="ORF">M9H77_09971</name>
</gene>
<reference evidence="2" key="1">
    <citation type="journal article" date="2023" name="Nat. Plants">
        <title>Single-cell RNA sequencing provides a high-resolution roadmap for understanding the multicellular compartmentation of specialized metabolism.</title>
        <authorList>
            <person name="Sun S."/>
            <person name="Shen X."/>
            <person name="Li Y."/>
            <person name="Li Y."/>
            <person name="Wang S."/>
            <person name="Li R."/>
            <person name="Zhang H."/>
            <person name="Shen G."/>
            <person name="Guo B."/>
            <person name="Wei J."/>
            <person name="Xu J."/>
            <person name="St-Pierre B."/>
            <person name="Chen S."/>
            <person name="Sun C."/>
        </authorList>
    </citation>
    <scope>NUCLEOTIDE SEQUENCE [LARGE SCALE GENOMIC DNA]</scope>
</reference>
<sequence length="227" mass="25403">MKLNLQILIKVLAFQCLALLCASQDFDFFYFVQQWPGSYCDSRQSCCYPDTGKPASNFSIHGLWPNYKDGSYPSNCDSGNLFDASQISDLKSQMQEDWPSLACPSSDNTHFWSHEWNKHGTCSEAILNQHDYFSSALLLKSQYNLLQMLESAGIQPNGQFYSLRSIQRAIEEAIGYTPGVECNVDSSGNSQLYQIYLCVDSSAGSDLVVCPILPRSKCGSEIEFPSF</sequence>
<organism evidence="1 2">
    <name type="scientific">Catharanthus roseus</name>
    <name type="common">Madagascar periwinkle</name>
    <name type="synonym">Vinca rosea</name>
    <dbReference type="NCBI Taxonomy" id="4058"/>
    <lineage>
        <taxon>Eukaryota</taxon>
        <taxon>Viridiplantae</taxon>
        <taxon>Streptophyta</taxon>
        <taxon>Embryophyta</taxon>
        <taxon>Tracheophyta</taxon>
        <taxon>Spermatophyta</taxon>
        <taxon>Magnoliopsida</taxon>
        <taxon>eudicotyledons</taxon>
        <taxon>Gunneridae</taxon>
        <taxon>Pentapetalae</taxon>
        <taxon>asterids</taxon>
        <taxon>lamiids</taxon>
        <taxon>Gentianales</taxon>
        <taxon>Apocynaceae</taxon>
        <taxon>Rauvolfioideae</taxon>
        <taxon>Vinceae</taxon>
        <taxon>Catharanthinae</taxon>
        <taxon>Catharanthus</taxon>
    </lineage>
</organism>
<evidence type="ECO:0000313" key="2">
    <source>
        <dbReference type="Proteomes" id="UP001060085"/>
    </source>
</evidence>
<comment type="caution">
    <text evidence="1">The sequence shown here is derived from an EMBL/GenBank/DDBJ whole genome shotgun (WGS) entry which is preliminary data.</text>
</comment>
<keyword evidence="2" id="KW-1185">Reference proteome</keyword>
<evidence type="ECO:0000313" key="1">
    <source>
        <dbReference type="EMBL" id="KAI5679021.1"/>
    </source>
</evidence>
<name>A0ACC0C249_CATRO</name>
<protein>
    <submittedName>
        <fullName evidence="1">Uncharacterized protein</fullName>
    </submittedName>
</protein>